<dbReference type="GO" id="GO:0019239">
    <property type="term" value="F:deaminase activity"/>
    <property type="evidence" value="ECO:0007669"/>
    <property type="project" value="TreeGrafter"/>
</dbReference>
<accession>A0A1H4LZ77</accession>
<dbReference type="InterPro" id="IPR035959">
    <property type="entry name" value="RutC-like_sf"/>
</dbReference>
<reference evidence="2 3" key="1">
    <citation type="submission" date="2016-10" db="EMBL/GenBank/DDBJ databases">
        <authorList>
            <person name="de Groot N.N."/>
        </authorList>
    </citation>
    <scope>NUCLEOTIDE SEQUENCE [LARGE SCALE GENOMIC DNA]</scope>
    <source>
        <strain evidence="2 3">AB35.6</strain>
    </source>
</reference>
<dbReference type="Proteomes" id="UP000182409">
    <property type="component" value="Unassembled WGS sequence"/>
</dbReference>
<dbReference type="InterPro" id="IPR006175">
    <property type="entry name" value="YjgF/YER057c/UK114"/>
</dbReference>
<dbReference type="InterPro" id="IPR019897">
    <property type="entry name" value="RidA_CS"/>
</dbReference>
<dbReference type="OrthoDB" id="9803101at2"/>
<dbReference type="FunFam" id="3.30.1330.40:FF:000001">
    <property type="entry name" value="L-PSP family endoribonuclease"/>
    <property type="match status" value="1"/>
</dbReference>
<dbReference type="Pfam" id="PF01042">
    <property type="entry name" value="Ribonuc_L-PSP"/>
    <property type="match status" value="1"/>
</dbReference>
<evidence type="ECO:0000313" key="3">
    <source>
        <dbReference type="Proteomes" id="UP000182409"/>
    </source>
</evidence>
<name>A0A1H4LZ77_9BACT</name>
<dbReference type="SUPFAM" id="SSF55298">
    <property type="entry name" value="YjgF-like"/>
    <property type="match status" value="1"/>
</dbReference>
<dbReference type="Gene3D" id="3.30.1330.40">
    <property type="entry name" value="RutC-like"/>
    <property type="match status" value="1"/>
</dbReference>
<dbReference type="InterPro" id="IPR006056">
    <property type="entry name" value="RidA"/>
</dbReference>
<organism evidence="2 3">
    <name type="scientific">Terriglobus roseus</name>
    <dbReference type="NCBI Taxonomy" id="392734"/>
    <lineage>
        <taxon>Bacteria</taxon>
        <taxon>Pseudomonadati</taxon>
        <taxon>Acidobacteriota</taxon>
        <taxon>Terriglobia</taxon>
        <taxon>Terriglobales</taxon>
        <taxon>Acidobacteriaceae</taxon>
        <taxon>Terriglobus</taxon>
    </lineage>
</organism>
<dbReference type="PANTHER" id="PTHR11803">
    <property type="entry name" value="2-IMINOBUTANOATE/2-IMINOPROPANOATE DEAMINASE RIDA"/>
    <property type="match status" value="1"/>
</dbReference>
<dbReference type="PROSITE" id="PS01094">
    <property type="entry name" value="UPF0076"/>
    <property type="match status" value="1"/>
</dbReference>
<dbReference type="EMBL" id="FNSD01000001">
    <property type="protein sequence ID" value="SEB75784.1"/>
    <property type="molecule type" value="Genomic_DNA"/>
</dbReference>
<dbReference type="RefSeq" id="WP_074653406.1">
    <property type="nucleotide sequence ID" value="NZ_FNSD01000001.1"/>
</dbReference>
<comment type="similarity">
    <text evidence="1">Belongs to the RutC family.</text>
</comment>
<protein>
    <submittedName>
        <fullName evidence="2">Endoribonuclease L-PSP</fullName>
    </submittedName>
</protein>
<dbReference type="GO" id="GO:0005829">
    <property type="term" value="C:cytosol"/>
    <property type="evidence" value="ECO:0007669"/>
    <property type="project" value="TreeGrafter"/>
</dbReference>
<gene>
    <name evidence="2" type="ORF">SAMN05443244_1759</name>
</gene>
<dbReference type="PANTHER" id="PTHR11803:SF39">
    <property type="entry name" value="2-IMINOBUTANOATE_2-IMINOPROPANOATE DEAMINASE"/>
    <property type="match status" value="1"/>
</dbReference>
<dbReference type="CDD" id="cd00448">
    <property type="entry name" value="YjgF_YER057c_UK114_family"/>
    <property type="match status" value="1"/>
</dbReference>
<sequence>MSATKTAITTQGAPAAIGPYSQAVRSGDLLFASGQIPIDPATGNLVEGGIEAQTERVLANVAAVLSAAGLGFGDVVKTTVYLKDMNDFAAMNTLYAPKLAPEGTVPPARSTVEVARLPKDSRVEIEVTARFS</sequence>
<evidence type="ECO:0000313" key="2">
    <source>
        <dbReference type="EMBL" id="SEB75784.1"/>
    </source>
</evidence>
<proteinExistence type="inferred from homology"/>
<evidence type="ECO:0000256" key="1">
    <source>
        <dbReference type="ARBA" id="ARBA00010552"/>
    </source>
</evidence>
<dbReference type="AlphaFoldDB" id="A0A1H4LZ77"/>
<dbReference type="NCBIfam" id="TIGR00004">
    <property type="entry name" value="Rid family detoxifying hydrolase"/>
    <property type="match status" value="1"/>
</dbReference>